<dbReference type="SUPFAM" id="SSF53756">
    <property type="entry name" value="UDP-Glycosyltransferase/glycogen phosphorylase"/>
    <property type="match status" value="1"/>
</dbReference>
<accession>A0A4P7UJ35</accession>
<feature type="domain" description="Spore protein YkvP/CgeB glycosyl transferase-like" evidence="1">
    <location>
        <begin position="167"/>
        <end position="286"/>
    </location>
</feature>
<dbReference type="OrthoDB" id="9800484at2"/>
<keyword evidence="2" id="KW-0808">Transferase</keyword>
<name>A0A4P7UJ35_DESDE</name>
<dbReference type="GO" id="GO:0016740">
    <property type="term" value="F:transferase activity"/>
    <property type="evidence" value="ECO:0007669"/>
    <property type="project" value="UniProtKB-KW"/>
</dbReference>
<evidence type="ECO:0000313" key="2">
    <source>
        <dbReference type="EMBL" id="QCC84814.1"/>
    </source>
</evidence>
<dbReference type="RefSeq" id="WP_136399036.1">
    <property type="nucleotide sequence ID" value="NZ_CP036295.1"/>
</dbReference>
<evidence type="ECO:0000313" key="3">
    <source>
        <dbReference type="Proteomes" id="UP000297065"/>
    </source>
</evidence>
<evidence type="ECO:0000259" key="1">
    <source>
        <dbReference type="Pfam" id="PF13524"/>
    </source>
</evidence>
<dbReference type="AlphaFoldDB" id="A0A4P7UJ35"/>
<dbReference type="EMBL" id="CP036295">
    <property type="protein sequence ID" value="QCC84814.1"/>
    <property type="molecule type" value="Genomic_DNA"/>
</dbReference>
<dbReference type="Gene3D" id="3.40.50.2000">
    <property type="entry name" value="Glycogen Phosphorylase B"/>
    <property type="match status" value="1"/>
</dbReference>
<sequence>MQRLLWIGSPFFGEALSSCGWAAVARHNFEHAAVFGWHDLVDIAGFEPDVLVVADKSRAPFVLGVEDFPCLTVFYSVDSHIHSWQPYYAQAFDACLVSLRDHRGRFAGAYLPEERVWWSPAFAWPQDAPEPQTAKDMDCVFVGTVNTDLPRRAAFLERVGRGVPGLRVVTGPYRQLYARARVVLNHCEHGDLNFRVFEAMGCGGCLVTPRIGHGLTDLFVEGEHLRCYAADTDDNGGGVAVEAAADQAVAQIRYLLEHPEAAERMGQAALACIDGGHRAVHRAEAFSRSVRELLARDPQIVSRRRSRAGAIRRQCLRLPYLHWAEELRSTGLGEAYLAASKGEFGLPGQL</sequence>
<protein>
    <submittedName>
        <fullName evidence="2">Glycosyltransferase family 1 protein</fullName>
    </submittedName>
</protein>
<dbReference type="InterPro" id="IPR055259">
    <property type="entry name" value="YkvP/CgeB_Glyco_trans-like"/>
</dbReference>
<organism evidence="2 3">
    <name type="scientific">Desulfovibrio desulfuricans</name>
    <dbReference type="NCBI Taxonomy" id="876"/>
    <lineage>
        <taxon>Bacteria</taxon>
        <taxon>Pseudomonadati</taxon>
        <taxon>Thermodesulfobacteriota</taxon>
        <taxon>Desulfovibrionia</taxon>
        <taxon>Desulfovibrionales</taxon>
        <taxon>Desulfovibrionaceae</taxon>
        <taxon>Desulfovibrio</taxon>
    </lineage>
</organism>
<dbReference type="Pfam" id="PF13524">
    <property type="entry name" value="Glyco_trans_1_2"/>
    <property type="match status" value="1"/>
</dbReference>
<dbReference type="Proteomes" id="UP000297065">
    <property type="component" value="Chromosome"/>
</dbReference>
<reference evidence="2 3" key="1">
    <citation type="submission" date="2019-02" db="EMBL/GenBank/DDBJ databases">
        <title>Complete Genome Sequence of Desulfovibrio desulfuricans IC1, a Sulfonate Utilizing Anaerobe.</title>
        <authorList>
            <person name="Day L.A."/>
            <person name="De Leon K.B."/>
            <person name="Wall J.D."/>
        </authorList>
    </citation>
    <scope>NUCLEOTIDE SEQUENCE [LARGE SCALE GENOMIC DNA]</scope>
    <source>
        <strain evidence="2 3">IC1</strain>
    </source>
</reference>
<gene>
    <name evidence="2" type="ORF">DDIC_02765</name>
</gene>
<proteinExistence type="predicted"/>